<keyword evidence="1" id="KW-0472">Membrane</keyword>
<reference evidence="2" key="1">
    <citation type="submission" date="2021-05" db="EMBL/GenBank/DDBJ databases">
        <title>The genome of the haptophyte Pavlova lutheri (Diacronema luteri, Pavlovales) - a model for lipid biosynthesis in eukaryotic algae.</title>
        <authorList>
            <person name="Hulatt C.J."/>
            <person name="Posewitz M.C."/>
        </authorList>
    </citation>
    <scope>NUCLEOTIDE SEQUENCE</scope>
    <source>
        <strain evidence="2">NIVA-4/92</strain>
    </source>
</reference>
<sequence>MPSPPQVETFTPAAKATPAESTDELAGRQGRTYGKYYAVAAGISFVGYVLTFAIRAATRVWFEQPHLVHGCFGLVWGVILLHQIVTGATRGVHRRLSHRMFGTYVAPFVFAGLMLTGVTVVCLGLTGAGDYYGGHADAHDAVQAYILLHMAAFDSLAFTLAYVAAKRKDFQAHKEMIGFVVMSFGDAGLYRVIVIALHVIAPCGHATISKNKKVVAHVLNRVLLLAVVVPALAKYRRFTRLNIAMLAFFALAEVPVLARVEGNFCAPDQ</sequence>
<feature type="transmembrane region" description="Helical" evidence="1">
    <location>
        <begin position="177"/>
        <end position="202"/>
    </location>
</feature>
<dbReference type="EMBL" id="JAGTXO010000010">
    <property type="protein sequence ID" value="KAG8465624.1"/>
    <property type="molecule type" value="Genomic_DNA"/>
</dbReference>
<name>A0A8J6CAK9_DIALT</name>
<proteinExistence type="predicted"/>
<keyword evidence="3" id="KW-1185">Reference proteome</keyword>
<feature type="transmembrane region" description="Helical" evidence="1">
    <location>
        <begin position="36"/>
        <end position="54"/>
    </location>
</feature>
<feature type="transmembrane region" description="Helical" evidence="1">
    <location>
        <begin position="101"/>
        <end position="126"/>
    </location>
</feature>
<feature type="transmembrane region" description="Helical" evidence="1">
    <location>
        <begin position="240"/>
        <end position="258"/>
    </location>
</feature>
<evidence type="ECO:0000313" key="3">
    <source>
        <dbReference type="Proteomes" id="UP000751190"/>
    </source>
</evidence>
<feature type="transmembrane region" description="Helical" evidence="1">
    <location>
        <begin position="214"/>
        <end position="233"/>
    </location>
</feature>
<evidence type="ECO:0000256" key="1">
    <source>
        <dbReference type="SAM" id="Phobius"/>
    </source>
</evidence>
<protein>
    <submittedName>
        <fullName evidence="2">Uncharacterized protein</fullName>
    </submittedName>
</protein>
<gene>
    <name evidence="2" type="ORF">KFE25_002931</name>
</gene>
<accession>A0A8J6CAK9</accession>
<dbReference type="Proteomes" id="UP000751190">
    <property type="component" value="Unassembled WGS sequence"/>
</dbReference>
<dbReference type="AlphaFoldDB" id="A0A8J6CAK9"/>
<comment type="caution">
    <text evidence="2">The sequence shown here is derived from an EMBL/GenBank/DDBJ whole genome shotgun (WGS) entry which is preliminary data.</text>
</comment>
<evidence type="ECO:0000313" key="2">
    <source>
        <dbReference type="EMBL" id="KAG8465624.1"/>
    </source>
</evidence>
<feature type="transmembrane region" description="Helical" evidence="1">
    <location>
        <begin position="66"/>
        <end position="89"/>
    </location>
</feature>
<keyword evidence="1" id="KW-0812">Transmembrane</keyword>
<feature type="transmembrane region" description="Helical" evidence="1">
    <location>
        <begin position="146"/>
        <end position="165"/>
    </location>
</feature>
<organism evidence="2 3">
    <name type="scientific">Diacronema lutheri</name>
    <name type="common">Unicellular marine alga</name>
    <name type="synonym">Monochrysis lutheri</name>
    <dbReference type="NCBI Taxonomy" id="2081491"/>
    <lineage>
        <taxon>Eukaryota</taxon>
        <taxon>Haptista</taxon>
        <taxon>Haptophyta</taxon>
        <taxon>Pavlovophyceae</taxon>
        <taxon>Pavlovales</taxon>
        <taxon>Pavlovaceae</taxon>
        <taxon>Diacronema</taxon>
    </lineage>
</organism>
<keyword evidence="1" id="KW-1133">Transmembrane helix</keyword>